<dbReference type="GO" id="GO:0043190">
    <property type="term" value="C:ATP-binding cassette (ABC) transporter complex"/>
    <property type="evidence" value="ECO:0007669"/>
    <property type="project" value="InterPro"/>
</dbReference>
<feature type="signal peptide" evidence="5">
    <location>
        <begin position="1"/>
        <end position="18"/>
    </location>
</feature>
<evidence type="ECO:0000256" key="1">
    <source>
        <dbReference type="ARBA" id="ARBA00004193"/>
    </source>
</evidence>
<dbReference type="InterPro" id="IPR039424">
    <property type="entry name" value="SBP_5"/>
</dbReference>
<dbReference type="PANTHER" id="PTHR30290">
    <property type="entry name" value="PERIPLASMIC BINDING COMPONENT OF ABC TRANSPORTER"/>
    <property type="match status" value="1"/>
</dbReference>
<dbReference type="InterPro" id="IPR030678">
    <property type="entry name" value="Peptide/Ni-bd"/>
</dbReference>
<evidence type="ECO:0000313" key="7">
    <source>
        <dbReference type="EMBL" id="SDN14552.1"/>
    </source>
</evidence>
<comment type="subcellular location">
    <subcellularLocation>
        <location evidence="1">Cell membrane</location>
        <topology evidence="1">Lipid-anchor</topology>
    </subcellularLocation>
</comment>
<feature type="chain" id="PRO_5039408770" evidence="5">
    <location>
        <begin position="19"/>
        <end position="527"/>
    </location>
</feature>
<dbReference type="PIRSF" id="PIRSF002741">
    <property type="entry name" value="MppA"/>
    <property type="match status" value="1"/>
</dbReference>
<proteinExistence type="inferred from homology"/>
<organism evidence="7 8">
    <name type="scientific">Megasphaera paucivorans</name>
    <dbReference type="NCBI Taxonomy" id="349095"/>
    <lineage>
        <taxon>Bacteria</taxon>
        <taxon>Bacillati</taxon>
        <taxon>Bacillota</taxon>
        <taxon>Negativicutes</taxon>
        <taxon>Veillonellales</taxon>
        <taxon>Veillonellaceae</taxon>
        <taxon>Megasphaera</taxon>
    </lineage>
</organism>
<dbReference type="Gene3D" id="3.40.190.10">
    <property type="entry name" value="Periplasmic binding protein-like II"/>
    <property type="match status" value="1"/>
</dbReference>
<dbReference type="PROSITE" id="PS51257">
    <property type="entry name" value="PROKAR_LIPOPROTEIN"/>
    <property type="match status" value="1"/>
</dbReference>
<dbReference type="Gene3D" id="3.90.76.10">
    <property type="entry name" value="Dipeptide-binding Protein, Domain 1"/>
    <property type="match status" value="1"/>
</dbReference>
<dbReference type="PROSITE" id="PS01040">
    <property type="entry name" value="SBP_BACTERIAL_5"/>
    <property type="match status" value="1"/>
</dbReference>
<evidence type="ECO:0000256" key="3">
    <source>
        <dbReference type="ARBA" id="ARBA00022448"/>
    </source>
</evidence>
<dbReference type="GO" id="GO:0015833">
    <property type="term" value="P:peptide transport"/>
    <property type="evidence" value="ECO:0007669"/>
    <property type="project" value="TreeGrafter"/>
</dbReference>
<sequence length="527" mass="59983">MKWHYVLAVMLSGLVLFSAGCSTVTKPDTVKYVLEAEPSSLDPAMTTTLPENNTELQLFEGLTRLDEQDDPQPALAESWDISADGTIYTFHLRKGIKWSDGTPITAQDFEYSWKRVVDPDTASENAYMMFPIKNAEAYFNRKAAADEVGVKALDEHTLQVRLAYPTAYFLNLTAVHCYYAVPQKLVEAHPQTWAADAKGMICSGPFKITKWIHSSEIDFEKNENYWDAKHVRLSHMEFPISDSQATRLTLVESNQANMTVEPPPADQTRLEEAGLYKVAPYLGIYYYVFNVTKPPFDDVRVRKAFALSVQREALVRHIIRGQKQAAYAWVPPGLKNPVTGKDFREEGGNLMTEDAVQARKLLKQAGYDTNHPLPEVTILFNTNEMHKAVAESLQAMWKNALGVQVSLMNQESKVFMATRSKGDYQIARASWIADYIDPMSFMEVFSDEENDAQYHNKTYNELIRQAKETNDPAVRMTDLHRAEQILFDDCVIIPIYYTTQPYAAQPYVKGYHWLQLGLVDFKKAYIE</sequence>
<dbReference type="CDD" id="cd08504">
    <property type="entry name" value="PBP2_OppA"/>
    <property type="match status" value="1"/>
</dbReference>
<evidence type="ECO:0000256" key="4">
    <source>
        <dbReference type="ARBA" id="ARBA00022729"/>
    </source>
</evidence>
<dbReference type="GO" id="GO:0030288">
    <property type="term" value="C:outer membrane-bounded periplasmic space"/>
    <property type="evidence" value="ECO:0007669"/>
    <property type="project" value="UniProtKB-ARBA"/>
</dbReference>
<dbReference type="SUPFAM" id="SSF53850">
    <property type="entry name" value="Periplasmic binding protein-like II"/>
    <property type="match status" value="1"/>
</dbReference>
<evidence type="ECO:0000259" key="6">
    <source>
        <dbReference type="Pfam" id="PF00496"/>
    </source>
</evidence>
<gene>
    <name evidence="7" type="ORF">SAMN05660299_02202</name>
</gene>
<dbReference type="FunFam" id="3.10.105.10:FF:000001">
    <property type="entry name" value="Oligopeptide ABC transporter, oligopeptide-binding protein"/>
    <property type="match status" value="1"/>
</dbReference>
<keyword evidence="4 5" id="KW-0732">Signal</keyword>
<dbReference type="GO" id="GO:1904680">
    <property type="term" value="F:peptide transmembrane transporter activity"/>
    <property type="evidence" value="ECO:0007669"/>
    <property type="project" value="TreeGrafter"/>
</dbReference>
<feature type="domain" description="Solute-binding protein family 5" evidence="6">
    <location>
        <begin position="71"/>
        <end position="451"/>
    </location>
</feature>
<accession>A0A1G9YZH7</accession>
<dbReference type="RefSeq" id="WP_091651838.1">
    <property type="nucleotide sequence ID" value="NZ_FNHQ01000026.1"/>
</dbReference>
<dbReference type="InterPro" id="IPR023765">
    <property type="entry name" value="SBP_5_CS"/>
</dbReference>
<reference evidence="7 8" key="1">
    <citation type="submission" date="2016-10" db="EMBL/GenBank/DDBJ databases">
        <authorList>
            <person name="de Groot N.N."/>
        </authorList>
    </citation>
    <scope>NUCLEOTIDE SEQUENCE [LARGE SCALE GENOMIC DNA]</scope>
    <source>
        <strain evidence="7 8">DSM 16981</strain>
    </source>
</reference>
<name>A0A1G9YZH7_9FIRM</name>
<dbReference type="InterPro" id="IPR000914">
    <property type="entry name" value="SBP_5_dom"/>
</dbReference>
<dbReference type="Proteomes" id="UP000199309">
    <property type="component" value="Unassembled WGS sequence"/>
</dbReference>
<comment type="similarity">
    <text evidence="2">Belongs to the bacterial solute-binding protein 5 family.</text>
</comment>
<protein>
    <submittedName>
        <fullName evidence="7">Oligopeptide transport system substrate-binding protein</fullName>
    </submittedName>
</protein>
<evidence type="ECO:0000256" key="2">
    <source>
        <dbReference type="ARBA" id="ARBA00005695"/>
    </source>
</evidence>
<dbReference type="STRING" id="349095.SAMN05660299_02202"/>
<dbReference type="AlphaFoldDB" id="A0A1G9YZH7"/>
<dbReference type="FunFam" id="3.90.76.10:FF:000001">
    <property type="entry name" value="Oligopeptide ABC transporter substrate-binding protein"/>
    <property type="match status" value="1"/>
</dbReference>
<dbReference type="Gene3D" id="3.10.105.10">
    <property type="entry name" value="Dipeptide-binding Protein, Domain 3"/>
    <property type="match status" value="1"/>
</dbReference>
<keyword evidence="8" id="KW-1185">Reference proteome</keyword>
<dbReference type="Pfam" id="PF00496">
    <property type="entry name" value="SBP_bac_5"/>
    <property type="match status" value="1"/>
</dbReference>
<dbReference type="OrthoDB" id="137511at2"/>
<evidence type="ECO:0000256" key="5">
    <source>
        <dbReference type="SAM" id="SignalP"/>
    </source>
</evidence>
<dbReference type="EMBL" id="FNHQ01000026">
    <property type="protein sequence ID" value="SDN14552.1"/>
    <property type="molecule type" value="Genomic_DNA"/>
</dbReference>
<keyword evidence="3" id="KW-0813">Transport</keyword>
<evidence type="ECO:0000313" key="8">
    <source>
        <dbReference type="Proteomes" id="UP000199309"/>
    </source>
</evidence>
<dbReference type="PANTHER" id="PTHR30290:SF10">
    <property type="entry name" value="PERIPLASMIC OLIGOPEPTIDE-BINDING PROTEIN-RELATED"/>
    <property type="match status" value="1"/>
</dbReference>